<evidence type="ECO:0000313" key="7">
    <source>
        <dbReference type="Proteomes" id="UP000594454"/>
    </source>
</evidence>
<proteinExistence type="inferred from homology"/>
<sequence>MATLEDKILGEKLEYYCSSSEGEDNADSDSEESAGKSSQVKQVSAAPTIDPSKVTQWNGNAQNTGPKGVVQDWQLFKQLEAQQREENERQRIELAKKCSMTANSAREDEERKKNEELEKELAELLDDEVLQQFQKQRIQEMMKIYGQQQKQFGKVLNLTSGDQFLNEVEKEAAQVTVIIHIYENNIPGCKTLNSCLDTLAAEHKHIKFCKICSTAAGTSLAFKTKGLPAILVYRGNQVIGNFVRLTDELSDEFYPSDLEGFLIENGMIDDKSIIPLVK</sequence>
<dbReference type="Proteomes" id="UP000594454">
    <property type="component" value="Chromosome 2"/>
</dbReference>
<dbReference type="SUPFAM" id="SSF52833">
    <property type="entry name" value="Thioredoxin-like"/>
    <property type="match status" value="1"/>
</dbReference>
<keyword evidence="7" id="KW-1185">Reference proteome</keyword>
<evidence type="ECO:0000256" key="3">
    <source>
        <dbReference type="SAM" id="Coils"/>
    </source>
</evidence>
<dbReference type="GO" id="GO:0008277">
    <property type="term" value="P:regulation of G protein-coupled receptor signaling pathway"/>
    <property type="evidence" value="ECO:0007669"/>
    <property type="project" value="InterPro"/>
</dbReference>
<dbReference type="PANTHER" id="PTHR46052:SF1">
    <property type="entry name" value="PHOSDUCIN-LIKE PROTEIN"/>
    <property type="match status" value="1"/>
</dbReference>
<dbReference type="Gene3D" id="3.40.30.10">
    <property type="entry name" value="Glutaredoxin"/>
    <property type="match status" value="1"/>
</dbReference>
<dbReference type="PRINTS" id="PR00677">
    <property type="entry name" value="PHOSDUCIN"/>
</dbReference>
<protein>
    <recommendedName>
        <fullName evidence="5">Phosducin domain-containing protein</fullName>
    </recommendedName>
</protein>
<evidence type="ECO:0000256" key="2">
    <source>
        <dbReference type="ARBA" id="ARBA00022553"/>
    </source>
</evidence>
<gene>
    <name evidence="6" type="ORF">HERILL_LOCUS4063</name>
</gene>
<dbReference type="InterPro" id="IPR001200">
    <property type="entry name" value="Phosducin"/>
</dbReference>
<keyword evidence="2" id="KW-0597">Phosphoprotein</keyword>
<name>A0A7R8UHG3_HERIL</name>
<comment type="similarity">
    <text evidence="1">Belongs to the phosducin family.</text>
</comment>
<dbReference type="Gene3D" id="1.10.168.10">
    <property type="entry name" value="Phosducin, domain 2"/>
    <property type="match status" value="1"/>
</dbReference>
<dbReference type="InterPro" id="IPR023196">
    <property type="entry name" value="Phosducin_N_dom_sf"/>
</dbReference>
<dbReference type="CDD" id="cd02987">
    <property type="entry name" value="Phd_like_Phd"/>
    <property type="match status" value="1"/>
</dbReference>
<dbReference type="InterPro" id="IPR036249">
    <property type="entry name" value="Thioredoxin-like_sf"/>
</dbReference>
<keyword evidence="3" id="KW-0175">Coiled coil</keyword>
<accession>A0A7R8UHG3</accession>
<dbReference type="EMBL" id="LR899010">
    <property type="protein sequence ID" value="CAD7080927.1"/>
    <property type="molecule type" value="Genomic_DNA"/>
</dbReference>
<feature type="domain" description="Phosducin" evidence="5">
    <location>
        <begin position="56"/>
        <end position="274"/>
    </location>
</feature>
<dbReference type="Pfam" id="PF02114">
    <property type="entry name" value="Phosducin"/>
    <property type="match status" value="1"/>
</dbReference>
<organism evidence="6 7">
    <name type="scientific">Hermetia illucens</name>
    <name type="common">Black soldier fly</name>
    <dbReference type="NCBI Taxonomy" id="343691"/>
    <lineage>
        <taxon>Eukaryota</taxon>
        <taxon>Metazoa</taxon>
        <taxon>Ecdysozoa</taxon>
        <taxon>Arthropoda</taxon>
        <taxon>Hexapoda</taxon>
        <taxon>Insecta</taxon>
        <taxon>Pterygota</taxon>
        <taxon>Neoptera</taxon>
        <taxon>Endopterygota</taxon>
        <taxon>Diptera</taxon>
        <taxon>Brachycera</taxon>
        <taxon>Stratiomyomorpha</taxon>
        <taxon>Stratiomyidae</taxon>
        <taxon>Hermetiinae</taxon>
        <taxon>Hermetia</taxon>
    </lineage>
</organism>
<evidence type="ECO:0000259" key="5">
    <source>
        <dbReference type="Pfam" id="PF02114"/>
    </source>
</evidence>
<dbReference type="InterPro" id="IPR051499">
    <property type="entry name" value="Phosducin-like_reg"/>
</dbReference>
<dbReference type="FunCoup" id="A0A7R8UHG3">
    <property type="interactions" value="980"/>
</dbReference>
<evidence type="ECO:0000256" key="1">
    <source>
        <dbReference type="ARBA" id="ARBA00009686"/>
    </source>
</evidence>
<dbReference type="OMA" id="GIIEMMP"/>
<reference evidence="6 7" key="1">
    <citation type="submission" date="2020-11" db="EMBL/GenBank/DDBJ databases">
        <authorList>
            <person name="Wallbank WR R."/>
            <person name="Pardo Diaz C."/>
            <person name="Kozak K."/>
            <person name="Martin S."/>
            <person name="Jiggins C."/>
            <person name="Moest M."/>
            <person name="Warren A I."/>
            <person name="Generalovic N T."/>
            <person name="Byers J.R.P. K."/>
            <person name="Montejo-Kovacevich G."/>
            <person name="Yen C E."/>
        </authorList>
    </citation>
    <scope>NUCLEOTIDE SEQUENCE [LARGE SCALE GENOMIC DNA]</scope>
</reference>
<dbReference type="PANTHER" id="PTHR46052">
    <property type="entry name" value="PHOSDUCIN-LIKE PROTEIN"/>
    <property type="match status" value="1"/>
</dbReference>
<feature type="compositionally biased region" description="Polar residues" evidence="4">
    <location>
        <begin position="53"/>
        <end position="65"/>
    </location>
</feature>
<evidence type="ECO:0000313" key="6">
    <source>
        <dbReference type="EMBL" id="CAD7080927.1"/>
    </source>
</evidence>
<feature type="region of interest" description="Disordered" evidence="4">
    <location>
        <begin position="18"/>
        <end position="66"/>
    </location>
</feature>
<feature type="coiled-coil region" evidence="3">
    <location>
        <begin position="100"/>
        <end position="127"/>
    </location>
</feature>
<dbReference type="AlphaFoldDB" id="A0A7R8UHG3"/>
<dbReference type="InterPro" id="IPR024253">
    <property type="entry name" value="Phosducin_thioredoxin-like_dom"/>
</dbReference>
<feature type="compositionally biased region" description="Acidic residues" evidence="4">
    <location>
        <begin position="21"/>
        <end position="32"/>
    </location>
</feature>
<dbReference type="InParanoid" id="A0A7R8UHG3"/>
<dbReference type="OrthoDB" id="70588at2759"/>
<evidence type="ECO:0000256" key="4">
    <source>
        <dbReference type="SAM" id="MobiDB-lite"/>
    </source>
</evidence>